<gene>
    <name evidence="1" type="ORF">DPEC_G00304920</name>
</gene>
<name>A0ACC2FDP9_DALPE</name>
<accession>A0ACC2FDP9</accession>
<dbReference type="Proteomes" id="UP001157502">
    <property type="component" value="Chromosome 29"/>
</dbReference>
<organism evidence="1 2">
    <name type="scientific">Dallia pectoralis</name>
    <name type="common">Alaska blackfish</name>
    <dbReference type="NCBI Taxonomy" id="75939"/>
    <lineage>
        <taxon>Eukaryota</taxon>
        <taxon>Metazoa</taxon>
        <taxon>Chordata</taxon>
        <taxon>Craniata</taxon>
        <taxon>Vertebrata</taxon>
        <taxon>Euteleostomi</taxon>
        <taxon>Actinopterygii</taxon>
        <taxon>Neopterygii</taxon>
        <taxon>Teleostei</taxon>
        <taxon>Protacanthopterygii</taxon>
        <taxon>Esociformes</taxon>
        <taxon>Umbridae</taxon>
        <taxon>Dallia</taxon>
    </lineage>
</organism>
<proteinExistence type="predicted"/>
<protein>
    <submittedName>
        <fullName evidence="1">Uncharacterized protein</fullName>
    </submittedName>
</protein>
<comment type="caution">
    <text evidence="1">The sequence shown here is derived from an EMBL/GenBank/DDBJ whole genome shotgun (WGS) entry which is preliminary data.</text>
</comment>
<keyword evidence="2" id="KW-1185">Reference proteome</keyword>
<reference evidence="1" key="1">
    <citation type="submission" date="2021-05" db="EMBL/GenBank/DDBJ databases">
        <authorList>
            <person name="Pan Q."/>
            <person name="Jouanno E."/>
            <person name="Zahm M."/>
            <person name="Klopp C."/>
            <person name="Cabau C."/>
            <person name="Louis A."/>
            <person name="Berthelot C."/>
            <person name="Parey E."/>
            <person name="Roest Crollius H."/>
            <person name="Montfort J."/>
            <person name="Robinson-Rechavi M."/>
            <person name="Bouchez O."/>
            <person name="Lampietro C."/>
            <person name="Lopez Roques C."/>
            <person name="Donnadieu C."/>
            <person name="Postlethwait J."/>
            <person name="Bobe J."/>
            <person name="Dillon D."/>
            <person name="Chandos A."/>
            <person name="von Hippel F."/>
            <person name="Guiguen Y."/>
        </authorList>
    </citation>
    <scope>NUCLEOTIDE SEQUENCE</scope>
    <source>
        <strain evidence="1">YG-Jan2019</strain>
    </source>
</reference>
<evidence type="ECO:0000313" key="1">
    <source>
        <dbReference type="EMBL" id="KAJ7989474.1"/>
    </source>
</evidence>
<sequence>LPSTHCEVLFVQRSILSILKVAENNNSPSVLPDPMKKKPERGFKIPCRVTDSLSFYIPFENMCVMLSRALQRMCERGKFKDVCQWFILWVLSCKICNIVT</sequence>
<evidence type="ECO:0000313" key="2">
    <source>
        <dbReference type="Proteomes" id="UP001157502"/>
    </source>
</evidence>
<dbReference type="EMBL" id="CM055756">
    <property type="protein sequence ID" value="KAJ7989474.1"/>
    <property type="molecule type" value="Genomic_DNA"/>
</dbReference>
<feature type="non-terminal residue" evidence="1">
    <location>
        <position position="1"/>
    </location>
</feature>